<gene>
    <name evidence="1" type="ORF">SH601_03105</name>
</gene>
<proteinExistence type="predicted"/>
<sequence>MWWFFVVLAGLIEVGWATGLKYANDGFTWTLTAIAIIISFGGLIIASTRLPASTVYAVFVGVGTLGTVLVDIIFFEAEVNVGVWIFVLLLLTGVIGLKTVTTEKQEQKEVQRP</sequence>
<dbReference type="EMBL" id="JAWZSR010000001">
    <property type="protein sequence ID" value="MDX8044965.1"/>
    <property type="molecule type" value="Genomic_DNA"/>
</dbReference>
<accession>A0ACC6M1Z1</accession>
<organism evidence="1 2">
    <name type="scientific">Gracilibacillus pellucidus</name>
    <dbReference type="NCBI Taxonomy" id="3095368"/>
    <lineage>
        <taxon>Bacteria</taxon>
        <taxon>Bacillati</taxon>
        <taxon>Bacillota</taxon>
        <taxon>Bacilli</taxon>
        <taxon>Bacillales</taxon>
        <taxon>Bacillaceae</taxon>
        <taxon>Gracilibacillus</taxon>
    </lineage>
</organism>
<name>A0ACC6M1Z1_9BACI</name>
<evidence type="ECO:0000313" key="1">
    <source>
        <dbReference type="EMBL" id="MDX8044965.1"/>
    </source>
</evidence>
<evidence type="ECO:0000313" key="2">
    <source>
        <dbReference type="Proteomes" id="UP001277972"/>
    </source>
</evidence>
<dbReference type="Proteomes" id="UP001277972">
    <property type="component" value="Unassembled WGS sequence"/>
</dbReference>
<reference evidence="1" key="1">
    <citation type="submission" date="2023-11" db="EMBL/GenBank/DDBJ databases">
        <title>Gracilibacillus pellucida a moderately halophilic bacterium isolated from saline soil in Xinjiang province.</title>
        <authorList>
            <person name="Zhang Z."/>
            <person name="Tan F."/>
            <person name="Wang Y."/>
            <person name="Xia M."/>
        </authorList>
    </citation>
    <scope>NUCLEOTIDE SEQUENCE</scope>
    <source>
        <strain evidence="1">S3-1-1</strain>
    </source>
</reference>
<comment type="caution">
    <text evidence="1">The sequence shown here is derived from an EMBL/GenBank/DDBJ whole genome shotgun (WGS) entry which is preliminary data.</text>
</comment>
<protein>
    <submittedName>
        <fullName evidence="1">Multidrug efflux SMR transporter</fullName>
    </submittedName>
</protein>
<keyword evidence="2" id="KW-1185">Reference proteome</keyword>